<keyword evidence="13" id="KW-0175">Coiled coil</keyword>
<dbReference type="InterPro" id="IPR000719">
    <property type="entry name" value="Prot_kinase_dom"/>
</dbReference>
<dbReference type="CDD" id="cd06614">
    <property type="entry name" value="STKc_PAK"/>
    <property type="match status" value="1"/>
</dbReference>
<evidence type="ECO:0000256" key="12">
    <source>
        <dbReference type="PROSITE-ProRule" id="PRU10141"/>
    </source>
</evidence>
<feature type="compositionally biased region" description="Polar residues" evidence="14">
    <location>
        <begin position="625"/>
        <end position="662"/>
    </location>
</feature>
<feature type="compositionally biased region" description="Basic and acidic residues" evidence="14">
    <location>
        <begin position="1358"/>
        <end position="1368"/>
    </location>
</feature>
<dbReference type="GO" id="GO:0005524">
    <property type="term" value="F:ATP binding"/>
    <property type="evidence" value="ECO:0007669"/>
    <property type="project" value="UniProtKB-UniRule"/>
</dbReference>
<feature type="compositionally biased region" description="Basic and acidic residues" evidence="14">
    <location>
        <begin position="975"/>
        <end position="986"/>
    </location>
</feature>
<evidence type="ECO:0000256" key="1">
    <source>
        <dbReference type="ARBA" id="ARBA00004496"/>
    </source>
</evidence>
<evidence type="ECO:0000256" key="6">
    <source>
        <dbReference type="ARBA" id="ARBA00022679"/>
    </source>
</evidence>
<dbReference type="Pfam" id="PF00069">
    <property type="entry name" value="Pkinase"/>
    <property type="match status" value="1"/>
</dbReference>
<sequence length="1396" mass="155399">MSDTDSVNLPRHRGTINVDFLAAGNSTDYVPSTTTNTTIASHVSIENKNVNEFSENEILEQEDDNQIKDESIPAETDYKKAELQEISEQLTALKNDKLTWDSSDEEFDNKKVSVVNNNNDNDDDNINDDLEQDAIDAYEDINADDAMKEKVKSISTNATPDLKNKDETFSIPNNIQPNLENEKEKEKENYDDILLKTPIAILENDKYFKYNNTIPRSNSLTDSALEEVANFDFSTSNLDNYDSNSNFNVNGDTTDTLSPMIGQFEGMQISMDQNMQLLTPNRQFHYLNLDSNGTSNSTINDKNDKEINAHSKNDVSQIELDKSNDIVSTSTHVNSKEDENEPNNDENQSLNNKDNNIKQTIAQPFDINQLKLDLNSKNLKPPFSTILNTGTSSDLEFNSIIDKYNDLPSNQSLDFINEKSPVTYFNISTPSSNNSRNLKAELNENSTLSTLTSKQNAINKTNSPPKGHQRTNSIPNDIKTRQLPITINTVKDSPQKMGQNSQQQSKSKKIFGGLSKVFGSKPNYRASQDLKISAPKNVILKTHVSYDSNTQTYKDLPPEWARVLTAQGISVAEQQANPIEANQVMNFYSEAFGKGKLLGNGDKFMDVKRSSSESDYLDSTHDTIQDTTPDTDNSYNMTSYNSDTSISTQNRNNSSPSANLFQTPKVENDKFFRSDISPVLDQSAITDDIEYIPKRHAPPIPSPIVSSTSNLPASASTISVHQQPNRTPNLNNIKSSSLSRQASLSNARKHLGSTNSSPTNSKKIIAPNVGGRSAPNSPSTSIMESFSRRFSKKRSTTNASDYKPKIVHLSEGISNPGGPIQISTPAQASTMTFIDKNSNLSPPIFSGNIKEGNILNKSPVSKFSFNSLTTSPIESTKSNNLFEPRRAPPPLPNSENNSSKAIPSALTSATGISTNINTDLNSTLKSPVALTTETSRLEEVNDVIQQESDEVKEEIMNMKMNNEDSRKRQNQIVEPSKDFELQKPTDDSLISKVDQSLPPVPSQIEENEEDINTSPVKSNLNKDDSLKLPPIPIPNAPIVETSTSTSNKPAKKKLSEEEQERRREIRRAKDIKYMKKLHEICSADDPSTRYHDLVKIGQGASGGVFTAFDDVTEQCVAIKQMELEKQPKKELIINEILVMKGSKHGNIVNFIESYLLKKNLWVVMEYMEGGSLTDIVTHSIMSEGQMGAVCRETLKGLRFLHSKGIIHRDIKSDNILLSLNGDIKLTDFGFCAQIKDHASKRNTMVGTPYWMAPEIVKKKAYGPKVDLWSLGIMTIEMIEGEPPYLNETPLRALFLITTNGKPELKDWNSLSVDLQDFLNACLEVNPDKRANSVQLLNSKFIEDASPNSSLAPLVELAINEKQKERENEHEQDDLEDGDEEHEEGSDVDTLDEFNNA</sequence>
<dbReference type="EC" id="2.7.11.1" evidence="3"/>
<evidence type="ECO:0000256" key="7">
    <source>
        <dbReference type="ARBA" id="ARBA00022741"/>
    </source>
</evidence>
<evidence type="ECO:0000256" key="5">
    <source>
        <dbReference type="ARBA" id="ARBA00022527"/>
    </source>
</evidence>
<accession>A0A9P6WQ14</accession>
<organism evidence="16 17">
    <name type="scientific">Pichia californica</name>
    <dbReference type="NCBI Taxonomy" id="460514"/>
    <lineage>
        <taxon>Eukaryota</taxon>
        <taxon>Fungi</taxon>
        <taxon>Dikarya</taxon>
        <taxon>Ascomycota</taxon>
        <taxon>Saccharomycotina</taxon>
        <taxon>Pichiomycetes</taxon>
        <taxon>Pichiales</taxon>
        <taxon>Pichiaceae</taxon>
        <taxon>Pichia</taxon>
    </lineage>
</organism>
<feature type="compositionally biased region" description="Polar residues" evidence="14">
    <location>
        <begin position="710"/>
        <end position="734"/>
    </location>
</feature>
<keyword evidence="7 12" id="KW-0547">Nucleotide-binding</keyword>
<dbReference type="PROSITE" id="PS50011">
    <property type="entry name" value="PROTEIN_KINASE_DOM"/>
    <property type="match status" value="1"/>
</dbReference>
<comment type="similarity">
    <text evidence="2">Belongs to the protein kinase superfamily. STE Ser/Thr protein kinase family. STE20 subfamily.</text>
</comment>
<keyword evidence="6" id="KW-0808">Transferase</keyword>
<keyword evidence="8 16" id="KW-0418">Kinase</keyword>
<feature type="binding site" evidence="12">
    <location>
        <position position="1119"/>
    </location>
    <ligand>
        <name>ATP</name>
        <dbReference type="ChEBI" id="CHEBI:30616"/>
    </ligand>
</feature>
<dbReference type="InterPro" id="IPR051931">
    <property type="entry name" value="PAK3-like"/>
</dbReference>
<evidence type="ECO:0000313" key="16">
    <source>
        <dbReference type="EMBL" id="KAG0691124.1"/>
    </source>
</evidence>
<dbReference type="InterPro" id="IPR036936">
    <property type="entry name" value="CRIB_dom_sf"/>
</dbReference>
<evidence type="ECO:0000256" key="9">
    <source>
        <dbReference type="ARBA" id="ARBA00022840"/>
    </source>
</evidence>
<name>A0A9P6WQ14_9ASCO</name>
<comment type="subcellular location">
    <subcellularLocation>
        <location evidence="1">Cytoplasm</location>
    </subcellularLocation>
</comment>
<dbReference type="EMBL" id="PUHW01000007">
    <property type="protein sequence ID" value="KAG0691124.1"/>
    <property type="molecule type" value="Genomic_DNA"/>
</dbReference>
<dbReference type="Gene3D" id="1.10.510.10">
    <property type="entry name" value="Transferase(Phosphotransferase) domain 1"/>
    <property type="match status" value="1"/>
</dbReference>
<comment type="caution">
    <text evidence="16">The sequence shown here is derived from an EMBL/GenBank/DDBJ whole genome shotgun (WGS) entry which is preliminary data.</text>
</comment>
<feature type="compositionally biased region" description="Basic and acidic residues" evidence="14">
    <location>
        <begin position="612"/>
        <end position="624"/>
    </location>
</feature>
<feature type="compositionally biased region" description="Polar residues" evidence="14">
    <location>
        <begin position="774"/>
        <end position="784"/>
    </location>
</feature>
<feature type="domain" description="Protein kinase" evidence="15">
    <location>
        <begin position="1090"/>
        <end position="1341"/>
    </location>
</feature>
<feature type="compositionally biased region" description="Acidic residues" evidence="14">
    <location>
        <begin position="1369"/>
        <end position="1396"/>
    </location>
</feature>
<reference evidence="16" key="1">
    <citation type="submission" date="2020-11" db="EMBL/GenBank/DDBJ databases">
        <title>Kefir isolates.</title>
        <authorList>
            <person name="Marcisauskas S."/>
            <person name="Kim Y."/>
            <person name="Blasche S."/>
        </authorList>
    </citation>
    <scope>NUCLEOTIDE SEQUENCE</scope>
    <source>
        <strain evidence="16">Olga-1</strain>
    </source>
</reference>
<feature type="compositionally biased region" description="Basic and acidic residues" evidence="14">
    <location>
        <begin position="1053"/>
        <end position="1065"/>
    </location>
</feature>
<dbReference type="SUPFAM" id="SSF56112">
    <property type="entry name" value="Protein kinase-like (PK-like)"/>
    <property type="match status" value="1"/>
</dbReference>
<dbReference type="PROSITE" id="PS00108">
    <property type="entry name" value="PROTEIN_KINASE_ST"/>
    <property type="match status" value="1"/>
</dbReference>
<dbReference type="PANTHER" id="PTHR45832">
    <property type="entry name" value="SERINE/THREONINE-PROTEIN KINASE SAMKA-RELATED-RELATED"/>
    <property type="match status" value="1"/>
</dbReference>
<evidence type="ECO:0000256" key="14">
    <source>
        <dbReference type="SAM" id="MobiDB-lite"/>
    </source>
</evidence>
<proteinExistence type="inferred from homology"/>
<dbReference type="InterPro" id="IPR008271">
    <property type="entry name" value="Ser/Thr_kinase_AS"/>
</dbReference>
<dbReference type="GO" id="GO:0004674">
    <property type="term" value="F:protein serine/threonine kinase activity"/>
    <property type="evidence" value="ECO:0007669"/>
    <property type="project" value="UniProtKB-KW"/>
</dbReference>
<feature type="region of interest" description="Disordered" evidence="14">
    <location>
        <begin position="1357"/>
        <end position="1396"/>
    </location>
</feature>
<dbReference type="Gene3D" id="3.30.200.20">
    <property type="entry name" value="Phosphorylase Kinase, domain 1"/>
    <property type="match status" value="1"/>
</dbReference>
<keyword evidence="9 12" id="KW-0067">ATP-binding</keyword>
<dbReference type="FunFam" id="1.10.510.10:FF:000011">
    <property type="entry name" value="Non-specific serine/threonine protein kinase"/>
    <property type="match status" value="1"/>
</dbReference>
<evidence type="ECO:0000256" key="3">
    <source>
        <dbReference type="ARBA" id="ARBA00012513"/>
    </source>
</evidence>
<feature type="region of interest" description="Disordered" evidence="14">
    <location>
        <begin position="873"/>
        <end position="901"/>
    </location>
</feature>
<keyword evidence="4" id="KW-0963">Cytoplasm</keyword>
<feature type="coiled-coil region" evidence="13">
    <location>
        <begin position="934"/>
        <end position="968"/>
    </location>
</feature>
<gene>
    <name evidence="16" type="primary">STE20</name>
    <name evidence="16" type="ORF">C6P40_004730</name>
</gene>
<keyword evidence="17" id="KW-1185">Reference proteome</keyword>
<dbReference type="FunFam" id="3.30.200.20:FF:000705">
    <property type="entry name" value="Non-specific serine/threonine protein kinase"/>
    <property type="match status" value="1"/>
</dbReference>
<evidence type="ECO:0000259" key="15">
    <source>
        <dbReference type="PROSITE" id="PS50011"/>
    </source>
</evidence>
<dbReference type="GO" id="GO:0005737">
    <property type="term" value="C:cytoplasm"/>
    <property type="evidence" value="ECO:0007669"/>
    <property type="project" value="UniProtKB-SubCell"/>
</dbReference>
<dbReference type="PANTHER" id="PTHR45832:SF22">
    <property type="entry name" value="SERINE_THREONINE-PROTEIN KINASE SAMKA-RELATED"/>
    <property type="match status" value="1"/>
</dbReference>
<dbReference type="GO" id="GO:0030447">
    <property type="term" value="P:filamentous growth"/>
    <property type="evidence" value="ECO:0007669"/>
    <property type="project" value="UniProtKB-ARBA"/>
</dbReference>
<dbReference type="Pfam" id="PF00786">
    <property type="entry name" value="PBD"/>
    <property type="match status" value="1"/>
</dbReference>
<evidence type="ECO:0000256" key="10">
    <source>
        <dbReference type="ARBA" id="ARBA00047899"/>
    </source>
</evidence>
<feature type="region of interest" description="Disordered" evidence="14">
    <location>
        <begin position="975"/>
        <end position="1065"/>
    </location>
</feature>
<evidence type="ECO:0000313" key="17">
    <source>
        <dbReference type="Proteomes" id="UP000697127"/>
    </source>
</evidence>
<comment type="catalytic activity">
    <reaction evidence="11">
        <text>L-seryl-[protein] + ATP = O-phospho-L-seryl-[protein] + ADP + H(+)</text>
        <dbReference type="Rhea" id="RHEA:17989"/>
        <dbReference type="Rhea" id="RHEA-COMP:9863"/>
        <dbReference type="Rhea" id="RHEA-COMP:11604"/>
        <dbReference type="ChEBI" id="CHEBI:15378"/>
        <dbReference type="ChEBI" id="CHEBI:29999"/>
        <dbReference type="ChEBI" id="CHEBI:30616"/>
        <dbReference type="ChEBI" id="CHEBI:83421"/>
        <dbReference type="ChEBI" id="CHEBI:456216"/>
        <dbReference type="EC" id="2.7.11.1"/>
    </reaction>
</comment>
<feature type="region of interest" description="Disordered" evidence="14">
    <location>
        <begin position="694"/>
        <end position="802"/>
    </location>
</feature>
<feature type="compositionally biased region" description="Polar residues" evidence="14">
    <location>
        <begin position="752"/>
        <end position="762"/>
    </location>
</feature>
<evidence type="ECO:0000256" key="4">
    <source>
        <dbReference type="ARBA" id="ARBA00022490"/>
    </source>
</evidence>
<protein>
    <recommendedName>
        <fullName evidence="3">non-specific serine/threonine protein kinase</fullName>
        <ecNumber evidence="3">2.7.11.1</ecNumber>
    </recommendedName>
</protein>
<feature type="region of interest" description="Disordered" evidence="14">
    <location>
        <begin position="295"/>
        <end position="355"/>
    </location>
</feature>
<comment type="catalytic activity">
    <reaction evidence="10">
        <text>L-threonyl-[protein] + ATP = O-phospho-L-threonyl-[protein] + ADP + H(+)</text>
        <dbReference type="Rhea" id="RHEA:46608"/>
        <dbReference type="Rhea" id="RHEA-COMP:11060"/>
        <dbReference type="Rhea" id="RHEA-COMP:11605"/>
        <dbReference type="ChEBI" id="CHEBI:15378"/>
        <dbReference type="ChEBI" id="CHEBI:30013"/>
        <dbReference type="ChEBI" id="CHEBI:30616"/>
        <dbReference type="ChEBI" id="CHEBI:61977"/>
        <dbReference type="ChEBI" id="CHEBI:456216"/>
        <dbReference type="EC" id="2.7.11.1"/>
    </reaction>
</comment>
<evidence type="ECO:0000256" key="2">
    <source>
        <dbReference type="ARBA" id="ARBA00008874"/>
    </source>
</evidence>
<feature type="compositionally biased region" description="Low complexity" evidence="14">
    <location>
        <begin position="735"/>
        <end position="746"/>
    </location>
</feature>
<evidence type="ECO:0000256" key="13">
    <source>
        <dbReference type="SAM" id="Coils"/>
    </source>
</evidence>
<dbReference type="PROSITE" id="PS00107">
    <property type="entry name" value="PROTEIN_KINASE_ATP"/>
    <property type="match status" value="1"/>
</dbReference>
<dbReference type="SMART" id="SM00220">
    <property type="entry name" value="S_TKc"/>
    <property type="match status" value="1"/>
</dbReference>
<dbReference type="InterPro" id="IPR011009">
    <property type="entry name" value="Kinase-like_dom_sf"/>
</dbReference>
<evidence type="ECO:0000256" key="8">
    <source>
        <dbReference type="ARBA" id="ARBA00022777"/>
    </source>
</evidence>
<feature type="compositionally biased region" description="Basic and acidic residues" evidence="14">
    <location>
        <begin position="301"/>
        <end position="324"/>
    </location>
</feature>
<dbReference type="Proteomes" id="UP000697127">
    <property type="component" value="Unassembled WGS sequence"/>
</dbReference>
<dbReference type="OrthoDB" id="248923at2759"/>
<dbReference type="Gene3D" id="3.90.810.10">
    <property type="entry name" value="CRIB domain"/>
    <property type="match status" value="1"/>
</dbReference>
<evidence type="ECO:0000256" key="11">
    <source>
        <dbReference type="ARBA" id="ARBA00048679"/>
    </source>
</evidence>
<feature type="region of interest" description="Disordered" evidence="14">
    <location>
        <begin position="612"/>
        <end position="662"/>
    </location>
</feature>
<dbReference type="InterPro" id="IPR017441">
    <property type="entry name" value="Protein_kinase_ATP_BS"/>
</dbReference>
<dbReference type="InterPro" id="IPR000095">
    <property type="entry name" value="CRIB_dom"/>
</dbReference>
<keyword evidence="5" id="KW-0723">Serine/threonine-protein kinase</keyword>